<dbReference type="AlphaFoldDB" id="A0A7S2K8P7"/>
<sequence length="97" mass="11377">MDTVWAPCIIFRLDGDTYFDVGIFAVETDNPDNRLIRRVRTVEIEKVETRPYPAKSDQHWIGAFRHEIKIPDEILPPLWQDLALADEVPRGIPDWLY</sequence>
<dbReference type="EMBL" id="HBGY01010023">
    <property type="protein sequence ID" value="CAD9568252.1"/>
    <property type="molecule type" value="Transcribed_RNA"/>
</dbReference>
<name>A0A7S2K8P7_9STRA</name>
<protein>
    <submittedName>
        <fullName evidence="1">Uncharacterized protein</fullName>
    </submittedName>
</protein>
<proteinExistence type="predicted"/>
<reference evidence="1" key="1">
    <citation type="submission" date="2021-01" db="EMBL/GenBank/DDBJ databases">
        <authorList>
            <person name="Corre E."/>
            <person name="Pelletier E."/>
            <person name="Niang G."/>
            <person name="Scheremetjew M."/>
            <person name="Finn R."/>
            <person name="Kale V."/>
            <person name="Holt S."/>
            <person name="Cochrane G."/>
            <person name="Meng A."/>
            <person name="Brown T."/>
            <person name="Cohen L."/>
        </authorList>
    </citation>
    <scope>NUCLEOTIDE SEQUENCE</scope>
    <source>
        <strain evidence="1">B650</strain>
    </source>
</reference>
<evidence type="ECO:0000313" key="1">
    <source>
        <dbReference type="EMBL" id="CAD9568252.1"/>
    </source>
</evidence>
<gene>
    <name evidence="1" type="ORF">LDAN0321_LOCUS6332</name>
</gene>
<accession>A0A7S2K8P7</accession>
<organism evidence="1">
    <name type="scientific">Leptocylindrus danicus</name>
    <dbReference type="NCBI Taxonomy" id="163516"/>
    <lineage>
        <taxon>Eukaryota</taxon>
        <taxon>Sar</taxon>
        <taxon>Stramenopiles</taxon>
        <taxon>Ochrophyta</taxon>
        <taxon>Bacillariophyta</taxon>
        <taxon>Coscinodiscophyceae</taxon>
        <taxon>Chaetocerotophycidae</taxon>
        <taxon>Leptocylindrales</taxon>
        <taxon>Leptocylindraceae</taxon>
        <taxon>Leptocylindrus</taxon>
    </lineage>
</organism>